<dbReference type="Proteomes" id="UP001368318">
    <property type="component" value="Chromosome"/>
</dbReference>
<evidence type="ECO:0000313" key="2">
    <source>
        <dbReference type="EMBL" id="WXA12649.1"/>
    </source>
</evidence>
<reference evidence="1 3" key="1">
    <citation type="submission" date="2023-10" db="EMBL/GenBank/DDBJ databases">
        <title>Culture-based analysis of two novel bacteria associated with mangrove crab gills.</title>
        <authorList>
            <person name="Yang X."/>
            <person name="Garuglieri E."/>
            <person name="Van Goethem M.W."/>
            <person name="Fusi M."/>
            <person name="Marasco R."/>
            <person name="Daffonchio D.G."/>
        </authorList>
    </citation>
    <scope>NUCLEOTIDE SEQUENCE [LARGE SCALE GENOMIC DNA]</scope>
    <source>
        <strain evidence="2">UG2-1</strain>
        <strain evidence="1">UG2-2</strain>
        <strain evidence="3">UG2_2</strain>
    </source>
</reference>
<name>A0AAU6NWZ3_9FLAO</name>
<dbReference type="EMBL" id="CP136925">
    <property type="protein sequence ID" value="WXA12649.1"/>
    <property type="molecule type" value="Genomic_DNA"/>
</dbReference>
<evidence type="ECO:0008006" key="4">
    <source>
        <dbReference type="Google" id="ProtNLM"/>
    </source>
</evidence>
<organism evidence="1 3">
    <name type="scientific">Mangrovimonas cancribranchiae</name>
    <dbReference type="NCBI Taxonomy" id="3080055"/>
    <lineage>
        <taxon>Bacteria</taxon>
        <taxon>Pseudomonadati</taxon>
        <taxon>Bacteroidota</taxon>
        <taxon>Flavobacteriia</taxon>
        <taxon>Flavobacteriales</taxon>
        <taxon>Flavobacteriaceae</taxon>
        <taxon>Mangrovimonas</taxon>
    </lineage>
</organism>
<protein>
    <recommendedName>
        <fullName evidence="4">Lipoprotein</fullName>
    </recommendedName>
</protein>
<sequence length="126" mass="13946">MKEKISIKTIASLLSLVGLAVLLILSPCKVRNFIQQELGTQQTEVSNKNKTTISLSNCLDTEITNHDSTLGNTSFSQQLAAIKTDVSTSFIATNFSYNHTPSYAARKHASATIPLYILYQNFKNYL</sequence>
<keyword evidence="3" id="KW-1185">Reference proteome</keyword>
<evidence type="ECO:0000313" key="1">
    <source>
        <dbReference type="EMBL" id="WXA02190.1"/>
    </source>
</evidence>
<proteinExistence type="predicted"/>
<dbReference type="AlphaFoldDB" id="A0AAU6NWZ3"/>
<evidence type="ECO:0000313" key="3">
    <source>
        <dbReference type="Proteomes" id="UP001368318"/>
    </source>
</evidence>
<dbReference type="RefSeq" id="WP_338731712.1">
    <property type="nucleotide sequence ID" value="NZ_CP136924.1"/>
</dbReference>
<dbReference type="KEGG" id="mcaa:R3L15_11010"/>
<dbReference type="EMBL" id="CP136924">
    <property type="protein sequence ID" value="WXA02190.1"/>
    <property type="molecule type" value="Genomic_DNA"/>
</dbReference>
<gene>
    <name evidence="2" type="ORF">R3L15_11010</name>
    <name evidence="1" type="ORF">R3L16_10580</name>
</gene>
<accession>A0AAU6NWZ3</accession>